<dbReference type="Proteomes" id="UP000032266">
    <property type="component" value="Chromosome"/>
</dbReference>
<evidence type="ECO:0000256" key="5">
    <source>
        <dbReference type="PROSITE-ProRule" id="PRU00284"/>
    </source>
</evidence>
<dbReference type="FunFam" id="1.10.287.950:FF:000001">
    <property type="entry name" value="Methyl-accepting chemotaxis sensory transducer"/>
    <property type="match status" value="1"/>
</dbReference>
<dbReference type="HOGENOM" id="CLU_000445_107_19_6"/>
<dbReference type="EMBL" id="CP007142">
    <property type="protein sequence ID" value="AJQ92375.1"/>
    <property type="molecule type" value="Genomic_DNA"/>
</dbReference>
<evidence type="ECO:0000256" key="4">
    <source>
        <dbReference type="ARBA" id="ARBA00029447"/>
    </source>
</evidence>
<dbReference type="CDD" id="cd11386">
    <property type="entry name" value="MCP_signal"/>
    <property type="match status" value="1"/>
</dbReference>
<feature type="domain" description="HAMP" evidence="9">
    <location>
        <begin position="442"/>
        <end position="496"/>
    </location>
</feature>
<gene>
    <name evidence="10" type="ORF">YC6258_00325</name>
</gene>
<dbReference type="KEGG" id="gsn:YC6258_00325"/>
<dbReference type="AlphaFoldDB" id="A0A0C5UYK5"/>
<dbReference type="SMART" id="SM00304">
    <property type="entry name" value="HAMP"/>
    <property type="match status" value="1"/>
</dbReference>
<evidence type="ECO:0000256" key="6">
    <source>
        <dbReference type="SAM" id="Phobius"/>
    </source>
</evidence>
<keyword evidence="11" id="KW-1185">Reference proteome</keyword>
<dbReference type="GO" id="GO:0005886">
    <property type="term" value="C:plasma membrane"/>
    <property type="evidence" value="ECO:0007669"/>
    <property type="project" value="UniProtKB-SubCell"/>
</dbReference>
<dbReference type="PANTHER" id="PTHR32089:SF112">
    <property type="entry name" value="LYSOZYME-LIKE PROTEIN-RELATED"/>
    <property type="match status" value="1"/>
</dbReference>
<keyword evidence="3 5" id="KW-0807">Transducer</keyword>
<keyword evidence="2" id="KW-1003">Cell membrane</keyword>
<dbReference type="OrthoDB" id="9806704at2"/>
<evidence type="ECO:0000256" key="2">
    <source>
        <dbReference type="ARBA" id="ARBA00022519"/>
    </source>
</evidence>
<dbReference type="Pfam" id="PF00672">
    <property type="entry name" value="HAMP"/>
    <property type="match status" value="1"/>
</dbReference>
<reference evidence="10 11" key="1">
    <citation type="submission" date="2014-01" db="EMBL/GenBank/DDBJ databases">
        <title>Full genme sequencing of cellulolytic bacterium Gynuella sunshinyii YC6258T gen. nov., sp. nov.</title>
        <authorList>
            <person name="Khan H."/>
            <person name="Chung E.J."/>
            <person name="Chung Y.R."/>
        </authorList>
    </citation>
    <scope>NUCLEOTIDE SEQUENCE [LARGE SCALE GENOMIC DNA]</scope>
    <source>
        <strain evidence="10 11">YC6258</strain>
    </source>
</reference>
<evidence type="ECO:0000256" key="1">
    <source>
        <dbReference type="ARBA" id="ARBA00004429"/>
    </source>
</evidence>
<accession>A0A0C5UYK5</accession>
<dbReference type="InterPro" id="IPR000727">
    <property type="entry name" value="T_SNARE_dom"/>
</dbReference>
<dbReference type="Gene3D" id="1.10.287.950">
    <property type="entry name" value="Methyl-accepting chemotaxis protein"/>
    <property type="match status" value="1"/>
</dbReference>
<dbReference type="Pfam" id="PF00015">
    <property type="entry name" value="MCPsignal"/>
    <property type="match status" value="1"/>
</dbReference>
<dbReference type="PATRIC" id="fig|1445510.3.peg.315"/>
<dbReference type="RefSeq" id="WP_044615455.1">
    <property type="nucleotide sequence ID" value="NZ_CP007142.1"/>
</dbReference>
<sequence>MRIGNKLTIALAGLSTIAVISAAAIIGWSATARIDDGLREARLQQMNLSQNGASRMLKNFTKASTDQILSYAQDSNVLKAMANLKSSFTSYAPLMARKQSPELLKERAEDFYRNAFKNAYNQFNPNTPLDLNALIPSFADETFAVHAQYLANNPNPLNDKEAMDDSGDGMSYTRAHLKFHSNFRSYKERFDYDDIYLIDPQSGYVVYSVEKKIDYGTSLFDGPFKNTPLAHAVTQATSGSPAQVYFADFAPYLPNLNLPSAFIATQIVNDKQELEGILAFQLSTSHINSLVTFEHNWKGAGLGNTGEVVMVGPDDLTRTMRRGIIENFNDFMDTLSENGTDPATLKTMQARKSNIGLEKIDLANISDSSGSSIVKLPNGLEKLIAYRPIEFFDQHWMVIGEMNSKEAFGAVAQVKSDLMFISTLIAILVTVISLIIGFIFSKMLVKPINHTVLTLQDIASGDGDLTARLDENRQDEIGDLSQAFNQFVSKIHDIVVNLREIAHSLTQSSSVLKTTSSQNQKDMEDQNLQTDMVSTSITEMAASFQEVAGHAAEADHQSQTTFNTGQQSLAVMEKSTASVSSMEQKISHASEVINTLNQNSTSIGKILEMIGSIAEQTNLLALNAAIEAARAGEQGRGFAVVADEVRTLAGRTQQSTAEIQSVVQELQKGASEAVTAIASSTEEAATMVELSEQARHAFEEIMQSMTGIRDLNTNIASAVEEQSSVADSISGSISHIKSINDQAVEGGHSALAAIEDLNSMILKLESLVKQFKVTS</sequence>
<dbReference type="STRING" id="1445510.YC6258_00325"/>
<dbReference type="SMART" id="SM00283">
    <property type="entry name" value="MA"/>
    <property type="match status" value="1"/>
</dbReference>
<dbReference type="CDD" id="cd06225">
    <property type="entry name" value="HAMP"/>
    <property type="match status" value="1"/>
</dbReference>
<evidence type="ECO:0000256" key="3">
    <source>
        <dbReference type="ARBA" id="ARBA00023224"/>
    </source>
</evidence>
<evidence type="ECO:0000259" key="7">
    <source>
        <dbReference type="PROSITE" id="PS50111"/>
    </source>
</evidence>
<dbReference type="InterPro" id="IPR004089">
    <property type="entry name" value="MCPsignal_dom"/>
</dbReference>
<feature type="transmembrane region" description="Helical" evidence="6">
    <location>
        <begin position="418"/>
        <end position="440"/>
    </location>
</feature>
<dbReference type="PROSITE" id="PS50885">
    <property type="entry name" value="HAMP"/>
    <property type="match status" value="1"/>
</dbReference>
<comment type="subcellular location">
    <subcellularLocation>
        <location evidence="1">Cell inner membrane</location>
        <topology evidence="1">Multi-pass membrane protein</topology>
    </subcellularLocation>
</comment>
<keyword evidence="6" id="KW-1133">Transmembrane helix</keyword>
<dbReference type="PROSITE" id="PS50192">
    <property type="entry name" value="T_SNARE"/>
    <property type="match status" value="1"/>
</dbReference>
<dbReference type="GO" id="GO:0007165">
    <property type="term" value="P:signal transduction"/>
    <property type="evidence" value="ECO:0007669"/>
    <property type="project" value="UniProtKB-KW"/>
</dbReference>
<dbReference type="InterPro" id="IPR003660">
    <property type="entry name" value="HAMP_dom"/>
</dbReference>
<name>A0A0C5UYK5_9GAMM</name>
<comment type="similarity">
    <text evidence="4">Belongs to the methyl-accepting chemotaxis (MCP) protein family.</text>
</comment>
<keyword evidence="6" id="KW-0812">Transmembrane</keyword>
<protein>
    <submittedName>
        <fullName evidence="10">Methyl-accepting chemotaxis protein</fullName>
    </submittedName>
</protein>
<evidence type="ECO:0000259" key="9">
    <source>
        <dbReference type="PROSITE" id="PS50885"/>
    </source>
</evidence>
<organism evidence="10 11">
    <name type="scientific">Gynuella sunshinyii YC6258</name>
    <dbReference type="NCBI Taxonomy" id="1445510"/>
    <lineage>
        <taxon>Bacteria</taxon>
        <taxon>Pseudomonadati</taxon>
        <taxon>Pseudomonadota</taxon>
        <taxon>Gammaproteobacteria</taxon>
        <taxon>Oceanospirillales</taxon>
        <taxon>Saccharospirillaceae</taxon>
        <taxon>Gynuella</taxon>
    </lineage>
</organism>
<evidence type="ECO:0000313" key="11">
    <source>
        <dbReference type="Proteomes" id="UP000032266"/>
    </source>
</evidence>
<dbReference type="PROSITE" id="PS50111">
    <property type="entry name" value="CHEMOTAXIS_TRANSDUC_2"/>
    <property type="match status" value="1"/>
</dbReference>
<evidence type="ECO:0000259" key="8">
    <source>
        <dbReference type="PROSITE" id="PS50192"/>
    </source>
</evidence>
<dbReference type="GO" id="GO:0006935">
    <property type="term" value="P:chemotaxis"/>
    <property type="evidence" value="ECO:0007669"/>
    <property type="project" value="UniProtKB-ARBA"/>
</dbReference>
<keyword evidence="6" id="KW-0472">Membrane</keyword>
<dbReference type="PANTHER" id="PTHR32089">
    <property type="entry name" value="METHYL-ACCEPTING CHEMOTAXIS PROTEIN MCPB"/>
    <property type="match status" value="1"/>
</dbReference>
<proteinExistence type="inferred from homology"/>
<feature type="domain" description="Methyl-accepting transducer" evidence="7">
    <location>
        <begin position="501"/>
        <end position="737"/>
    </location>
</feature>
<evidence type="ECO:0000313" key="10">
    <source>
        <dbReference type="EMBL" id="AJQ92375.1"/>
    </source>
</evidence>
<keyword evidence="2" id="KW-0997">Cell inner membrane</keyword>
<dbReference type="SUPFAM" id="SSF58104">
    <property type="entry name" value="Methyl-accepting chemotaxis protein (MCP) signaling domain"/>
    <property type="match status" value="1"/>
</dbReference>
<feature type="domain" description="T-SNARE coiled-coil homology" evidence="8">
    <location>
        <begin position="688"/>
        <end position="736"/>
    </location>
</feature>